<feature type="domain" description="Right handed beta helix" evidence="1">
    <location>
        <begin position="123"/>
        <end position="324"/>
    </location>
</feature>
<dbReference type="AlphaFoldDB" id="A0ABD6C8F0"/>
<dbReference type="SMART" id="SM00710">
    <property type="entry name" value="PbH1"/>
    <property type="match status" value="4"/>
</dbReference>
<dbReference type="RefSeq" id="WP_247379373.1">
    <property type="nucleotide sequence ID" value="NZ_JALLGV010000007.1"/>
</dbReference>
<dbReference type="InterPro" id="IPR039448">
    <property type="entry name" value="Beta_helix"/>
</dbReference>
<proteinExistence type="predicted"/>
<keyword evidence="3" id="KW-1185">Reference proteome</keyword>
<organism evidence="2 3">
    <name type="scientific">Halorientalis brevis</name>
    <dbReference type="NCBI Taxonomy" id="1126241"/>
    <lineage>
        <taxon>Archaea</taxon>
        <taxon>Methanobacteriati</taxon>
        <taxon>Methanobacteriota</taxon>
        <taxon>Stenosarchaea group</taxon>
        <taxon>Halobacteria</taxon>
        <taxon>Halobacteriales</taxon>
        <taxon>Haloarculaceae</taxon>
        <taxon>Halorientalis</taxon>
    </lineage>
</organism>
<dbReference type="Pfam" id="PF13229">
    <property type="entry name" value="Beta_helix"/>
    <property type="match status" value="1"/>
</dbReference>
<dbReference type="PROSITE" id="PS51318">
    <property type="entry name" value="TAT"/>
    <property type="match status" value="1"/>
</dbReference>
<comment type="caution">
    <text evidence="2">The sequence shown here is derived from an EMBL/GenBank/DDBJ whole genome shotgun (WGS) entry which is preliminary data.</text>
</comment>
<sequence>MQHNGDDNDDTETPTRRAVLRRGALTSAALATGVGATSAPATAHHRCTITVNDDGSADYSTIQAAIDAAAEGDTICVEPGSYRGTVTVDKEDLTLLSTKRCGASIINGDSETGAAVSIAAPGVTVKGFKVSFPDGLLGIAVQSGVDDVTIRKNVVTDVGPVGRLGATGIIGSGPHDNLTIAKNVVEDVTNEIDEDSNFPTVNGIFVDDQGSGSLTNSTIKRNLVRDLNSDVASIGIILGIDAENVSIRGNKVHDLVADPAVDGDDTDDAVDQPNTFAQGLNVDGGTTNVTITKNVVKDVRATFFVGTGLKIDGEADGLTVRFNDLLPIVGLENADDDTVTATCNFWGSPKGPRVVDTNREADDAPNARKRSAVVGPVEFEPWLVRSIRSCKNLEKSCVGGRGRRCGHQ</sequence>
<dbReference type="SUPFAM" id="SSF51126">
    <property type="entry name" value="Pectin lyase-like"/>
    <property type="match status" value="1"/>
</dbReference>
<dbReference type="EMBL" id="JBHUDJ010000002">
    <property type="protein sequence ID" value="MFD1586601.1"/>
    <property type="molecule type" value="Genomic_DNA"/>
</dbReference>
<protein>
    <submittedName>
        <fullName evidence="2">Nitrous oxide reductase family maturation protein NosD</fullName>
    </submittedName>
</protein>
<name>A0ABD6C8F0_9EURY</name>
<dbReference type="InterPro" id="IPR006626">
    <property type="entry name" value="PbH1"/>
</dbReference>
<accession>A0ABD6C8F0</accession>
<dbReference type="InterPro" id="IPR011050">
    <property type="entry name" value="Pectin_lyase_fold/virulence"/>
</dbReference>
<evidence type="ECO:0000313" key="2">
    <source>
        <dbReference type="EMBL" id="MFD1586601.1"/>
    </source>
</evidence>
<dbReference type="InterPro" id="IPR006311">
    <property type="entry name" value="TAT_signal"/>
</dbReference>
<gene>
    <name evidence="2" type="ORF">ACFR9U_06375</name>
</gene>
<dbReference type="InterPro" id="IPR012334">
    <property type="entry name" value="Pectin_lyas_fold"/>
</dbReference>
<dbReference type="Proteomes" id="UP001597119">
    <property type="component" value="Unassembled WGS sequence"/>
</dbReference>
<reference evidence="2 3" key="1">
    <citation type="journal article" date="2019" name="Int. J. Syst. Evol. Microbiol.">
        <title>The Global Catalogue of Microorganisms (GCM) 10K type strain sequencing project: providing services to taxonomists for standard genome sequencing and annotation.</title>
        <authorList>
            <consortium name="The Broad Institute Genomics Platform"/>
            <consortium name="The Broad Institute Genome Sequencing Center for Infectious Disease"/>
            <person name="Wu L."/>
            <person name="Ma J."/>
        </authorList>
    </citation>
    <scope>NUCLEOTIDE SEQUENCE [LARGE SCALE GENOMIC DNA]</scope>
    <source>
        <strain evidence="2 3">CGMCC 1.12125</strain>
    </source>
</reference>
<evidence type="ECO:0000313" key="3">
    <source>
        <dbReference type="Proteomes" id="UP001597119"/>
    </source>
</evidence>
<evidence type="ECO:0000259" key="1">
    <source>
        <dbReference type="Pfam" id="PF13229"/>
    </source>
</evidence>
<dbReference type="Gene3D" id="2.160.20.10">
    <property type="entry name" value="Single-stranded right-handed beta-helix, Pectin lyase-like"/>
    <property type="match status" value="1"/>
</dbReference>